<dbReference type="Proteomes" id="UP001165065">
    <property type="component" value="Unassembled WGS sequence"/>
</dbReference>
<name>A0A9W7GL50_9STRA</name>
<evidence type="ECO:0000256" key="1">
    <source>
        <dbReference type="SAM" id="MobiDB-lite"/>
    </source>
</evidence>
<feature type="compositionally biased region" description="Polar residues" evidence="1">
    <location>
        <begin position="45"/>
        <end position="58"/>
    </location>
</feature>
<keyword evidence="3" id="KW-1185">Reference proteome</keyword>
<evidence type="ECO:0000313" key="3">
    <source>
        <dbReference type="Proteomes" id="UP001165065"/>
    </source>
</evidence>
<dbReference type="AlphaFoldDB" id="A0A9W7GL50"/>
<dbReference type="OrthoDB" id="10515764at2759"/>
<comment type="caution">
    <text evidence="2">The sequence shown here is derived from an EMBL/GenBank/DDBJ whole genome shotgun (WGS) entry which is preliminary data.</text>
</comment>
<feature type="compositionally biased region" description="Polar residues" evidence="1">
    <location>
        <begin position="19"/>
        <end position="29"/>
    </location>
</feature>
<sequence>MEGTASPPSSSRHCKRKTPTASLDSSGVFSEQPRKRVVSSCKDGVSTQASVSNENVTNHVERAKMSRSIKSFKNLLSCSTISSSSSSSSSSTASSTASFSNAKSHSALPSARPSNLVSPSWEDGGCVSDDSASFDGLSVAGTNCSSFAPADSTASVSEACSGAGSVVGVVSNVASPTSATKVPAVGAVSSTEKQPSLNQWGWFVKMDNTSLDNRPLVSYPKRNVSFDDLKSTVRLAFVTDSNVASSANQNEQQEDATLRWATAADTVDEVLGGLDIPEL</sequence>
<protein>
    <submittedName>
        <fullName evidence="2">Uncharacterized protein</fullName>
    </submittedName>
</protein>
<dbReference type="EMBL" id="BRYA01000357">
    <property type="protein sequence ID" value="GMI47731.1"/>
    <property type="molecule type" value="Genomic_DNA"/>
</dbReference>
<reference evidence="3" key="1">
    <citation type="journal article" date="2023" name="Commun. Biol.">
        <title>Genome analysis of Parmales, the sister group of diatoms, reveals the evolutionary specialization of diatoms from phago-mixotrophs to photoautotrophs.</title>
        <authorList>
            <person name="Ban H."/>
            <person name="Sato S."/>
            <person name="Yoshikawa S."/>
            <person name="Yamada K."/>
            <person name="Nakamura Y."/>
            <person name="Ichinomiya M."/>
            <person name="Sato N."/>
            <person name="Blanc-Mathieu R."/>
            <person name="Endo H."/>
            <person name="Kuwata A."/>
            <person name="Ogata H."/>
        </authorList>
    </citation>
    <scope>NUCLEOTIDE SEQUENCE [LARGE SCALE GENOMIC DNA]</scope>
</reference>
<organism evidence="2 3">
    <name type="scientific">Triparma columacea</name>
    <dbReference type="NCBI Taxonomy" id="722753"/>
    <lineage>
        <taxon>Eukaryota</taxon>
        <taxon>Sar</taxon>
        <taxon>Stramenopiles</taxon>
        <taxon>Ochrophyta</taxon>
        <taxon>Bolidophyceae</taxon>
        <taxon>Parmales</taxon>
        <taxon>Triparmaceae</taxon>
        <taxon>Triparma</taxon>
    </lineage>
</organism>
<gene>
    <name evidence="2" type="ORF">TrCOL_g6596</name>
</gene>
<feature type="compositionally biased region" description="Polar residues" evidence="1">
    <location>
        <begin position="1"/>
        <end position="11"/>
    </location>
</feature>
<feature type="region of interest" description="Disordered" evidence="1">
    <location>
        <begin position="79"/>
        <end position="120"/>
    </location>
</feature>
<accession>A0A9W7GL50</accession>
<feature type="compositionally biased region" description="Low complexity" evidence="1">
    <location>
        <begin position="79"/>
        <end position="106"/>
    </location>
</feature>
<evidence type="ECO:0000313" key="2">
    <source>
        <dbReference type="EMBL" id="GMI47731.1"/>
    </source>
</evidence>
<feature type="region of interest" description="Disordered" evidence="1">
    <location>
        <begin position="1"/>
        <end position="59"/>
    </location>
</feature>
<proteinExistence type="predicted"/>